<dbReference type="PANTHER" id="PTHR14000:SF1">
    <property type="entry name" value="HISTONE H2A DEUBIQUITINASE (DUF3755)"/>
    <property type="match status" value="1"/>
</dbReference>
<protein>
    <recommendedName>
        <fullName evidence="4">Myb-like domain-containing protein</fullName>
    </recommendedName>
</protein>
<organism evidence="2 3">
    <name type="scientific">Salvia divinorum</name>
    <name type="common">Maria pastora</name>
    <name type="synonym">Diviner's sage</name>
    <dbReference type="NCBI Taxonomy" id="28513"/>
    <lineage>
        <taxon>Eukaryota</taxon>
        <taxon>Viridiplantae</taxon>
        <taxon>Streptophyta</taxon>
        <taxon>Embryophyta</taxon>
        <taxon>Tracheophyta</taxon>
        <taxon>Spermatophyta</taxon>
        <taxon>Magnoliopsida</taxon>
        <taxon>eudicotyledons</taxon>
        <taxon>Gunneridae</taxon>
        <taxon>Pentapetalae</taxon>
        <taxon>asterids</taxon>
        <taxon>lamiids</taxon>
        <taxon>Lamiales</taxon>
        <taxon>Lamiaceae</taxon>
        <taxon>Nepetoideae</taxon>
        <taxon>Mentheae</taxon>
        <taxon>Salviinae</taxon>
        <taxon>Salvia</taxon>
        <taxon>Salvia subgen. Calosphace</taxon>
    </lineage>
</organism>
<dbReference type="Proteomes" id="UP001567538">
    <property type="component" value="Unassembled WGS sequence"/>
</dbReference>
<evidence type="ECO:0000313" key="3">
    <source>
        <dbReference type="Proteomes" id="UP001567538"/>
    </source>
</evidence>
<comment type="caution">
    <text evidence="2">The sequence shown here is derived from an EMBL/GenBank/DDBJ whole genome shotgun (WGS) entry which is preliminary data.</text>
</comment>
<evidence type="ECO:0000256" key="1">
    <source>
        <dbReference type="SAM" id="MobiDB-lite"/>
    </source>
</evidence>
<keyword evidence="3" id="KW-1185">Reference proteome</keyword>
<name>A0ABD1G208_SALDI</name>
<dbReference type="EMBL" id="JBEAFC010000010">
    <property type="protein sequence ID" value="KAL1538107.1"/>
    <property type="molecule type" value="Genomic_DNA"/>
</dbReference>
<evidence type="ECO:0000313" key="2">
    <source>
        <dbReference type="EMBL" id="KAL1538107.1"/>
    </source>
</evidence>
<feature type="region of interest" description="Disordered" evidence="1">
    <location>
        <begin position="85"/>
        <end position="114"/>
    </location>
</feature>
<dbReference type="PANTHER" id="PTHR14000">
    <property type="entry name" value="FINGER CCCH DOMAIN PROTEIN, PUTATIVE (DUF3755)-RELATED"/>
    <property type="match status" value="1"/>
</dbReference>
<sequence length="233" mass="25661">MAPGGRNTSNGGTSKKADLRRVAHNPGLSPEWTPHEVSALEDLREKYASEGTPALYVRIAQSLRSKTVRHIASRILSMNKLVNGKRKNEDIGPTRKNKGKKFQEKGSDALPESSQVANGINGLAVMPVDSGDILNAIDDPAGQILRNNARALHQIFNNNFSACKIDENFLLFTEARANINLIFEEFKKPEADINVLLKELRLGDKKTMEPFPDKLNDDAFSLEGFNTAANHIA</sequence>
<gene>
    <name evidence="2" type="ORF">AAHA92_26889</name>
</gene>
<reference evidence="2 3" key="1">
    <citation type="submission" date="2024-06" db="EMBL/GenBank/DDBJ databases">
        <title>A chromosome level genome sequence of Diviner's sage (Salvia divinorum).</title>
        <authorList>
            <person name="Ford S.A."/>
            <person name="Ro D.-K."/>
            <person name="Ness R.W."/>
            <person name="Phillips M.A."/>
        </authorList>
    </citation>
    <scope>NUCLEOTIDE SEQUENCE [LARGE SCALE GENOMIC DNA]</scope>
    <source>
        <strain evidence="2">SAF-2024a</strain>
        <tissue evidence="2">Leaf</tissue>
    </source>
</reference>
<accession>A0ABD1G208</accession>
<evidence type="ECO:0008006" key="4">
    <source>
        <dbReference type="Google" id="ProtNLM"/>
    </source>
</evidence>
<dbReference type="AlphaFoldDB" id="A0ABD1G208"/>
<feature type="region of interest" description="Disordered" evidence="1">
    <location>
        <begin position="1"/>
        <end position="34"/>
    </location>
</feature>
<feature type="compositionally biased region" description="Polar residues" evidence="1">
    <location>
        <begin position="1"/>
        <end position="13"/>
    </location>
</feature>
<proteinExistence type="predicted"/>